<evidence type="ECO:0000259" key="4">
    <source>
        <dbReference type="Pfam" id="PF03446"/>
    </source>
</evidence>
<dbReference type="Gene3D" id="1.10.1040.10">
    <property type="entry name" value="N-(1-d-carboxylethyl)-l-norvaline Dehydrogenase, domain 2"/>
    <property type="match status" value="1"/>
</dbReference>
<keyword evidence="6" id="KW-1185">Reference proteome</keyword>
<feature type="active site" evidence="3">
    <location>
        <position position="167"/>
    </location>
</feature>
<dbReference type="InterPro" id="IPR006115">
    <property type="entry name" value="6PGDH_NADP-bd"/>
</dbReference>
<gene>
    <name evidence="5" type="primary">garR_2</name>
    <name evidence="5" type="ORF">AELLOGFF_02310</name>
</gene>
<dbReference type="PIRSF" id="PIRSF000103">
    <property type="entry name" value="HIBADH"/>
    <property type="match status" value="1"/>
</dbReference>
<name>A0A5S9R9E9_MYCVN</name>
<dbReference type="RefSeq" id="WP_337761930.1">
    <property type="nucleotide sequence ID" value="NZ_CACSIP010000075.1"/>
</dbReference>
<evidence type="ECO:0000256" key="3">
    <source>
        <dbReference type="PIRSR" id="PIRSR000103-1"/>
    </source>
</evidence>
<dbReference type="AlphaFoldDB" id="A0A5S9R9E9"/>
<dbReference type="Gene3D" id="3.40.50.720">
    <property type="entry name" value="NAD(P)-binding Rossmann-like Domain"/>
    <property type="match status" value="1"/>
</dbReference>
<dbReference type="SUPFAM" id="SSF48179">
    <property type="entry name" value="6-phosphogluconate dehydrogenase C-terminal domain-like"/>
    <property type="match status" value="1"/>
</dbReference>
<protein>
    <submittedName>
        <fullName evidence="5">2-hydroxy-3-oxopropionate reductase</fullName>
        <ecNumber evidence="5">1.1.1.60</ecNumber>
    </submittedName>
</protein>
<dbReference type="PANTHER" id="PTHR43060:SF15">
    <property type="entry name" value="3-HYDROXYISOBUTYRATE DEHYDROGENASE-LIKE 1, MITOCHONDRIAL-RELATED"/>
    <property type="match status" value="1"/>
</dbReference>
<evidence type="ECO:0000256" key="1">
    <source>
        <dbReference type="ARBA" id="ARBA00009080"/>
    </source>
</evidence>
<dbReference type="PANTHER" id="PTHR43060">
    <property type="entry name" value="3-HYDROXYISOBUTYRATE DEHYDROGENASE-LIKE 1, MITOCHONDRIAL-RELATED"/>
    <property type="match status" value="1"/>
</dbReference>
<reference evidence="5 6" key="1">
    <citation type="submission" date="2019-11" db="EMBL/GenBank/DDBJ databases">
        <authorList>
            <person name="Holert J."/>
        </authorList>
    </citation>
    <scope>NUCLEOTIDE SEQUENCE [LARGE SCALE GENOMIC DNA]</scope>
    <source>
        <strain evidence="5">BC8_1</strain>
    </source>
</reference>
<dbReference type="InterPro" id="IPR013328">
    <property type="entry name" value="6PGD_dom2"/>
</dbReference>
<proteinExistence type="inferred from homology"/>
<dbReference type="GO" id="GO:0008679">
    <property type="term" value="F:2-hydroxy-3-oxopropionate reductase activity"/>
    <property type="evidence" value="ECO:0007669"/>
    <property type="project" value="UniProtKB-EC"/>
</dbReference>
<dbReference type="EC" id="1.1.1.60" evidence="5"/>
<evidence type="ECO:0000256" key="2">
    <source>
        <dbReference type="ARBA" id="ARBA00023002"/>
    </source>
</evidence>
<dbReference type="InterPro" id="IPR036291">
    <property type="entry name" value="NAD(P)-bd_dom_sf"/>
</dbReference>
<comment type="similarity">
    <text evidence="1">Belongs to the HIBADH-related family.</text>
</comment>
<dbReference type="SUPFAM" id="SSF51735">
    <property type="entry name" value="NAD(P)-binding Rossmann-fold domains"/>
    <property type="match status" value="1"/>
</dbReference>
<dbReference type="Pfam" id="PF03446">
    <property type="entry name" value="NAD_binding_2"/>
    <property type="match status" value="1"/>
</dbReference>
<dbReference type="InterPro" id="IPR008927">
    <property type="entry name" value="6-PGluconate_DH-like_C_sf"/>
</dbReference>
<dbReference type="GO" id="GO:0050661">
    <property type="term" value="F:NADP binding"/>
    <property type="evidence" value="ECO:0007669"/>
    <property type="project" value="InterPro"/>
</dbReference>
<feature type="domain" description="6-phosphogluconate dehydrogenase NADP-binding" evidence="4">
    <location>
        <begin position="4"/>
        <end position="155"/>
    </location>
</feature>
<sequence length="267" mass="27089">MASLGFVGAGQLGEPMVHRLLDAGHNVLVCARRPELRERLCRKGADVTDSVERLASSSDIVVSCLFSDAQLHQLAAGPAGLVANARPRAILVSHTTGAVSTLKRLAAEGLGVIDAPVSGTAQDIAEGRLAVLIGGPTDLVDEVVPLLASYADPVVRTGDLGSALRLKLVNNALFAANVELVAAAMRAVDGLGGDGSMLLEVLQYCSGGSRASTSVAAVGDVVAFAAAAGPFLRKDVAAYVEAAEQAGLGPGLLDTVIGAGHMRLAPK</sequence>
<dbReference type="Proteomes" id="UP000430146">
    <property type="component" value="Unassembled WGS sequence"/>
</dbReference>
<organism evidence="5 6">
    <name type="scientific">Mycolicibacterium vanbaalenii</name>
    <name type="common">Mycobacterium vanbaalenii</name>
    <dbReference type="NCBI Taxonomy" id="110539"/>
    <lineage>
        <taxon>Bacteria</taxon>
        <taxon>Bacillati</taxon>
        <taxon>Actinomycetota</taxon>
        <taxon>Actinomycetes</taxon>
        <taxon>Mycobacteriales</taxon>
        <taxon>Mycobacteriaceae</taxon>
        <taxon>Mycolicibacterium</taxon>
    </lineage>
</organism>
<accession>A0A5S9R9E9</accession>
<dbReference type="InterPro" id="IPR015815">
    <property type="entry name" value="HIBADH-related"/>
</dbReference>
<evidence type="ECO:0000313" key="6">
    <source>
        <dbReference type="Proteomes" id="UP000430146"/>
    </source>
</evidence>
<keyword evidence="2 5" id="KW-0560">Oxidoreductase</keyword>
<dbReference type="EMBL" id="CACSIP010000075">
    <property type="protein sequence ID" value="CAA0137604.1"/>
    <property type="molecule type" value="Genomic_DNA"/>
</dbReference>
<evidence type="ECO:0000313" key="5">
    <source>
        <dbReference type="EMBL" id="CAA0137604.1"/>
    </source>
</evidence>